<evidence type="ECO:0000313" key="6">
    <source>
        <dbReference type="RefSeq" id="XP_013393794.1"/>
    </source>
</evidence>
<dbReference type="PROSITE" id="PS51424">
    <property type="entry name" value="ROC"/>
    <property type="match status" value="1"/>
</dbReference>
<dbReference type="OrthoDB" id="1060944at2759"/>
<dbReference type="RefSeq" id="XP_013393794.1">
    <property type="nucleotide sequence ID" value="XM_013538340.1"/>
</dbReference>
<name>A0A1S3I8S8_LINAN</name>
<evidence type="ECO:0000313" key="5">
    <source>
        <dbReference type="Proteomes" id="UP000085678"/>
    </source>
</evidence>
<keyword evidence="5" id="KW-1185">Reference proteome</keyword>
<dbReference type="Gene3D" id="3.80.10.10">
    <property type="entry name" value="Ribonuclease Inhibitor"/>
    <property type="match status" value="2"/>
</dbReference>
<dbReference type="Gene3D" id="3.40.50.300">
    <property type="entry name" value="P-loop containing nucleotide triphosphate hydrolases"/>
    <property type="match status" value="1"/>
</dbReference>
<dbReference type="InterPro" id="IPR050216">
    <property type="entry name" value="LRR_domain-containing"/>
</dbReference>
<evidence type="ECO:0000259" key="4">
    <source>
        <dbReference type="PROSITE" id="PS51424"/>
    </source>
</evidence>
<reference evidence="6" key="1">
    <citation type="submission" date="2025-08" db="UniProtKB">
        <authorList>
            <consortium name="RefSeq"/>
        </authorList>
    </citation>
    <scope>IDENTIFICATION</scope>
    <source>
        <tissue evidence="6">Gonads</tissue>
    </source>
</reference>
<keyword evidence="3" id="KW-0547">Nucleotide-binding</keyword>
<gene>
    <name evidence="6" type="primary">LOC106161395</name>
</gene>
<organism evidence="5 6">
    <name type="scientific">Lingula anatina</name>
    <name type="common">Brachiopod</name>
    <name type="synonym">Lingula unguis</name>
    <dbReference type="NCBI Taxonomy" id="7574"/>
    <lineage>
        <taxon>Eukaryota</taxon>
        <taxon>Metazoa</taxon>
        <taxon>Spiralia</taxon>
        <taxon>Lophotrochozoa</taxon>
        <taxon>Brachiopoda</taxon>
        <taxon>Linguliformea</taxon>
        <taxon>Lingulata</taxon>
        <taxon>Lingulida</taxon>
        <taxon>Linguloidea</taxon>
        <taxon>Lingulidae</taxon>
        <taxon>Lingula</taxon>
    </lineage>
</organism>
<dbReference type="InterPro" id="IPR020859">
    <property type="entry name" value="ROC"/>
</dbReference>
<dbReference type="InParanoid" id="A0A1S3I8S8"/>
<dbReference type="PANTHER" id="PTHR48051">
    <property type="match status" value="1"/>
</dbReference>
<proteinExistence type="predicted"/>
<dbReference type="PROSITE" id="PS51450">
    <property type="entry name" value="LRR"/>
    <property type="match status" value="4"/>
</dbReference>
<dbReference type="InterPro" id="IPR003591">
    <property type="entry name" value="Leu-rich_rpt_typical-subtyp"/>
</dbReference>
<dbReference type="GO" id="GO:0000166">
    <property type="term" value="F:nucleotide binding"/>
    <property type="evidence" value="ECO:0007669"/>
    <property type="project" value="UniProtKB-KW"/>
</dbReference>
<feature type="domain" description="Roc" evidence="4">
    <location>
        <begin position="324"/>
        <end position="552"/>
    </location>
</feature>
<evidence type="ECO:0000256" key="2">
    <source>
        <dbReference type="ARBA" id="ARBA00022737"/>
    </source>
</evidence>
<dbReference type="GeneID" id="106161395"/>
<dbReference type="InterPro" id="IPR001611">
    <property type="entry name" value="Leu-rich_rpt"/>
</dbReference>
<dbReference type="SMART" id="SM00369">
    <property type="entry name" value="LRR_TYP"/>
    <property type="match status" value="8"/>
</dbReference>
<keyword evidence="2" id="KW-0677">Repeat</keyword>
<dbReference type="SUPFAM" id="SSF52540">
    <property type="entry name" value="P-loop containing nucleoside triphosphate hydrolases"/>
    <property type="match status" value="1"/>
</dbReference>
<dbReference type="SMART" id="SM00365">
    <property type="entry name" value="LRR_SD22"/>
    <property type="match status" value="5"/>
</dbReference>
<dbReference type="Pfam" id="PF08477">
    <property type="entry name" value="Roc"/>
    <property type="match status" value="1"/>
</dbReference>
<dbReference type="SUPFAM" id="SSF52058">
    <property type="entry name" value="L domain-like"/>
    <property type="match status" value="1"/>
</dbReference>
<dbReference type="Proteomes" id="UP000085678">
    <property type="component" value="Unplaced"/>
</dbReference>
<dbReference type="InterPro" id="IPR032675">
    <property type="entry name" value="LRR_dom_sf"/>
</dbReference>
<protein>
    <submittedName>
        <fullName evidence="6">Malignant fibrous histiocytoma-amplified sequence 1 homolog</fullName>
    </submittedName>
</protein>
<evidence type="ECO:0000256" key="1">
    <source>
        <dbReference type="ARBA" id="ARBA00022614"/>
    </source>
</evidence>
<dbReference type="Pfam" id="PF13855">
    <property type="entry name" value="LRR_8"/>
    <property type="match status" value="2"/>
</dbReference>
<evidence type="ECO:0000256" key="3">
    <source>
        <dbReference type="ARBA" id="ARBA00022741"/>
    </source>
</evidence>
<dbReference type="PANTHER" id="PTHR48051:SF1">
    <property type="entry name" value="RAS SUPPRESSOR PROTEIN 1"/>
    <property type="match status" value="1"/>
</dbReference>
<keyword evidence="1" id="KW-0433">Leucine-rich repeat</keyword>
<dbReference type="STRING" id="7574.A0A1S3I8S8"/>
<dbReference type="GO" id="GO:0005737">
    <property type="term" value="C:cytoplasm"/>
    <property type="evidence" value="ECO:0007669"/>
    <property type="project" value="TreeGrafter"/>
</dbReference>
<dbReference type="AlphaFoldDB" id="A0A1S3I8S8"/>
<dbReference type="GO" id="GO:0009966">
    <property type="term" value="P:regulation of signal transduction"/>
    <property type="evidence" value="ECO:0007669"/>
    <property type="project" value="UniProtKB-ARBA"/>
</dbReference>
<sequence length="582" mass="65815">MANRQVAAENECLDLLYGLQLSPTPQILETVLQWTKLDISHADIEDSLPESIDRCKNAKHILAGGNRLFSLPQSISNLPHLTVLDLYRNAFTTFPIALCHLTNLEELYLNNNKLSDIPKEIANMKGLKIFMLDHNALTTFPIALCGLTNLEELYLGDNQLTDIPEKIIRLVRLKKFWLYKNEYTKFPIALCGMTNLEVLYLDKNQLSDIPTEINGMKGLKIFWLSHNEFKTFPTALCDLTNLEELDLGDNQLSDIPPEATTMDKLQSFGMSFNNITHLPVEMKNMASLKELDVVGNPLLQPPIHTAKQGLDAIKRYFQAITDTKAIQSSRIQVNFLGETEAGKTSISGTLQSGQSTLTEMVDRTRVVKQGTWEADQDIAFNINDFGGHEVYKIGHPIFMSKHTSSLVFITFDLSKYDPENEAHYQLYIGDWIDKVQAQMPGIQIALIGTHLDEAEAQSVETKCSAIKKQLEDHKNKNKKWYEIQKETVENKIQETSDFPPAIRQAYQEKVDKMQSLSHQVQPIHEHIFRVSSKNMSGVENLKKYLIDFARGNAEVLPGMWVDAAKNICTKKQEGSENTLGST</sequence>
<dbReference type="KEGG" id="lak:106161395"/>
<dbReference type="Gene3D" id="3.30.70.1390">
    <property type="entry name" value="ROC domain from the Parkinson's disease-associated leucine-rich repeat kinase 2"/>
    <property type="match status" value="1"/>
</dbReference>
<dbReference type="InterPro" id="IPR027417">
    <property type="entry name" value="P-loop_NTPase"/>
</dbReference>
<accession>A0A1S3I8S8</accession>